<evidence type="ECO:0000256" key="1">
    <source>
        <dbReference type="SAM" id="MobiDB-lite"/>
    </source>
</evidence>
<feature type="transmembrane region" description="Helical" evidence="2">
    <location>
        <begin position="514"/>
        <end position="533"/>
    </location>
</feature>
<dbReference type="KEGG" id="fcy:FRACYDRAFT_244072"/>
<reference evidence="3 4" key="1">
    <citation type="submission" date="2016-09" db="EMBL/GenBank/DDBJ databases">
        <title>Extensive genetic diversity and differential bi-allelic expression allows diatom success in the polar Southern Ocean.</title>
        <authorList>
            <consortium name="DOE Joint Genome Institute"/>
            <person name="Mock T."/>
            <person name="Otillar R.P."/>
            <person name="Strauss J."/>
            <person name="Dupont C."/>
            <person name="Frickenhaus S."/>
            <person name="Maumus F."/>
            <person name="Mcmullan M."/>
            <person name="Sanges R."/>
            <person name="Schmutz J."/>
            <person name="Toseland A."/>
            <person name="Valas R."/>
            <person name="Veluchamy A."/>
            <person name="Ward B.J."/>
            <person name="Allen A."/>
            <person name="Barry K."/>
            <person name="Falciatore A."/>
            <person name="Ferrante M."/>
            <person name="Fortunato A.E."/>
            <person name="Gloeckner G."/>
            <person name="Gruber A."/>
            <person name="Hipkin R."/>
            <person name="Janech M."/>
            <person name="Kroth P."/>
            <person name="Leese F."/>
            <person name="Lindquist E."/>
            <person name="Lyon B.R."/>
            <person name="Martin J."/>
            <person name="Mayer C."/>
            <person name="Parker M."/>
            <person name="Quesneville H."/>
            <person name="Raymond J."/>
            <person name="Uhlig C."/>
            <person name="Valentin K.U."/>
            <person name="Worden A.Z."/>
            <person name="Armbrust E.V."/>
            <person name="Bowler C."/>
            <person name="Green B."/>
            <person name="Moulton V."/>
            <person name="Van Oosterhout C."/>
            <person name="Grigoriev I."/>
        </authorList>
    </citation>
    <scope>NUCLEOTIDE SEQUENCE [LARGE SCALE GENOMIC DNA]</scope>
    <source>
        <strain evidence="3 4">CCMP1102</strain>
    </source>
</reference>
<feature type="compositionally biased region" description="Basic and acidic residues" evidence="1">
    <location>
        <begin position="152"/>
        <end position="162"/>
    </location>
</feature>
<keyword evidence="4" id="KW-1185">Reference proteome</keyword>
<keyword evidence="2" id="KW-1133">Transmembrane helix</keyword>
<name>A0A1E7F3M5_9STRA</name>
<dbReference type="GO" id="GO:0022857">
    <property type="term" value="F:transmembrane transporter activity"/>
    <property type="evidence" value="ECO:0007669"/>
    <property type="project" value="InterPro"/>
</dbReference>
<evidence type="ECO:0000313" key="4">
    <source>
        <dbReference type="Proteomes" id="UP000095751"/>
    </source>
</evidence>
<dbReference type="Pfam" id="PF07690">
    <property type="entry name" value="MFS_1"/>
    <property type="match status" value="1"/>
</dbReference>
<keyword evidence="2" id="KW-0472">Membrane</keyword>
<feature type="transmembrane region" description="Helical" evidence="2">
    <location>
        <begin position="261"/>
        <end position="288"/>
    </location>
</feature>
<feature type="transmembrane region" description="Helical" evidence="2">
    <location>
        <begin position="581"/>
        <end position="607"/>
    </location>
</feature>
<dbReference type="AlphaFoldDB" id="A0A1E7F3M5"/>
<feature type="region of interest" description="Disordered" evidence="1">
    <location>
        <begin position="130"/>
        <end position="162"/>
    </location>
</feature>
<feature type="transmembrane region" description="Helical" evidence="2">
    <location>
        <begin position="358"/>
        <end position="377"/>
    </location>
</feature>
<feature type="transmembrane region" description="Helical" evidence="2">
    <location>
        <begin position="481"/>
        <end position="502"/>
    </location>
</feature>
<dbReference type="InterPro" id="IPR011701">
    <property type="entry name" value="MFS"/>
</dbReference>
<feature type="compositionally biased region" description="Gly residues" evidence="1">
    <location>
        <begin position="131"/>
        <end position="141"/>
    </location>
</feature>
<dbReference type="Gene3D" id="1.20.1250.20">
    <property type="entry name" value="MFS general substrate transporter like domains"/>
    <property type="match status" value="1"/>
</dbReference>
<dbReference type="EMBL" id="KV784364">
    <property type="protein sequence ID" value="OEU12798.1"/>
    <property type="molecule type" value="Genomic_DNA"/>
</dbReference>
<accession>A0A1E7F3M5</accession>
<keyword evidence="2" id="KW-0812">Transmembrane</keyword>
<feature type="region of interest" description="Disordered" evidence="1">
    <location>
        <begin position="405"/>
        <end position="425"/>
    </location>
</feature>
<dbReference type="OrthoDB" id="44642at2759"/>
<feature type="transmembrane region" description="Helical" evidence="2">
    <location>
        <begin position="441"/>
        <end position="461"/>
    </location>
</feature>
<gene>
    <name evidence="3" type="ORF">FRACYDRAFT_244072</name>
</gene>
<dbReference type="Proteomes" id="UP000095751">
    <property type="component" value="Unassembled WGS sequence"/>
</dbReference>
<proteinExistence type="predicted"/>
<dbReference type="InterPro" id="IPR036259">
    <property type="entry name" value="MFS_trans_sf"/>
</dbReference>
<dbReference type="SUPFAM" id="SSF103473">
    <property type="entry name" value="MFS general substrate transporter"/>
    <property type="match status" value="1"/>
</dbReference>
<protein>
    <submittedName>
        <fullName evidence="3">MFS general substrate transporter</fullName>
    </submittedName>
</protein>
<organism evidence="3 4">
    <name type="scientific">Fragilariopsis cylindrus CCMP1102</name>
    <dbReference type="NCBI Taxonomy" id="635003"/>
    <lineage>
        <taxon>Eukaryota</taxon>
        <taxon>Sar</taxon>
        <taxon>Stramenopiles</taxon>
        <taxon>Ochrophyta</taxon>
        <taxon>Bacillariophyta</taxon>
        <taxon>Bacillariophyceae</taxon>
        <taxon>Bacillariophycidae</taxon>
        <taxon>Bacillariales</taxon>
        <taxon>Bacillariaceae</taxon>
        <taxon>Fragilariopsis</taxon>
    </lineage>
</organism>
<sequence>MSGYHQKPQIRRKEQGMMMTTRVIVERRRASAAVSTITTTPTMMTMMMILAVGVVVVTTAALVAHPTNAFAAHQNYYPPNQNHHRRIMLAKHSSIILNLNLYKLRGGSSSSSNNSKSSASVLMTTGTSNILGGGGGGGGNPNGDDALIVSTSKEDTPVVDDKDTPEEIYRKRGMTIALLLSNFSVMGAKCALPSVLSLLLSSDRGLSFITTTATSTAISNSSPQNQFSKLLGLSTLAIAIGKLVLGPVIDKLGGIKSLQITLGLLILLLSIITCCQQFLIFAIAWIGIDFIFSSCWASCISSIQQSFSNAEEWGTQVGYLATGARLGNTISFSIFGSLLYLLETNQYLKNSIQQPWRIIFGVSTLLQLIPLCLLYHFGKLTISKNQEQKQQQSVGTAADTTTAATTATANPTSSSSSSSNSSSSSLSSISILKKEMKTIEFWLHLISRSCLMVFASFLLFVPTLMNQLYDCSSAISAQVASIYSFGCLLAVSFATLASYVQLANAIGILSLTKVMSTISLFLWGFAFSLPFYLPSSLYALERGGRNGSATISDCFDFFGFGALAFFNKYVTSIQQHSVPSSWIGCFTITTSCSIIAMITQSLAVYFVEKKKKKKKENSSIKTTTSAKPVVA</sequence>
<evidence type="ECO:0000313" key="3">
    <source>
        <dbReference type="EMBL" id="OEU12798.1"/>
    </source>
</evidence>
<evidence type="ECO:0000256" key="2">
    <source>
        <dbReference type="SAM" id="Phobius"/>
    </source>
</evidence>
<dbReference type="InParanoid" id="A0A1E7F3M5"/>
<feature type="transmembrane region" description="Helical" evidence="2">
    <location>
        <begin position="230"/>
        <end position="249"/>
    </location>
</feature>